<dbReference type="PANTHER" id="PTHR47718:SF13">
    <property type="entry name" value="OS09G0290500 PROTEIN"/>
    <property type="match status" value="1"/>
</dbReference>
<proteinExistence type="predicted"/>
<dbReference type="Gene3D" id="3.10.10.10">
    <property type="entry name" value="HIV Type 1 Reverse Transcriptase, subunit A, domain 1"/>
    <property type="match status" value="1"/>
</dbReference>
<reference evidence="1" key="1">
    <citation type="journal article" date="2023" name="Nat. Commun.">
        <title>Diploid and tetraploid genomes of Acorus and the evolution of monocots.</title>
        <authorList>
            <person name="Ma L."/>
            <person name="Liu K.W."/>
            <person name="Li Z."/>
            <person name="Hsiao Y.Y."/>
            <person name="Qi Y."/>
            <person name="Fu T."/>
            <person name="Tang G.D."/>
            <person name="Zhang D."/>
            <person name="Sun W.H."/>
            <person name="Liu D.K."/>
            <person name="Li Y."/>
            <person name="Chen G.Z."/>
            <person name="Liu X.D."/>
            <person name="Liao X.Y."/>
            <person name="Jiang Y.T."/>
            <person name="Yu X."/>
            <person name="Hao Y."/>
            <person name="Huang J."/>
            <person name="Zhao X.W."/>
            <person name="Ke S."/>
            <person name="Chen Y.Y."/>
            <person name="Wu W.L."/>
            <person name="Hsu J.L."/>
            <person name="Lin Y.F."/>
            <person name="Huang M.D."/>
            <person name="Li C.Y."/>
            <person name="Huang L."/>
            <person name="Wang Z.W."/>
            <person name="Zhao X."/>
            <person name="Zhong W.Y."/>
            <person name="Peng D.H."/>
            <person name="Ahmad S."/>
            <person name="Lan S."/>
            <person name="Zhang J.S."/>
            <person name="Tsai W.C."/>
            <person name="Van de Peer Y."/>
            <person name="Liu Z.J."/>
        </authorList>
    </citation>
    <scope>NUCLEOTIDE SEQUENCE</scope>
    <source>
        <strain evidence="1">SCP</strain>
    </source>
</reference>
<reference evidence="1" key="2">
    <citation type="submission" date="2023-06" db="EMBL/GenBank/DDBJ databases">
        <authorList>
            <person name="Ma L."/>
            <person name="Liu K.-W."/>
            <person name="Li Z."/>
            <person name="Hsiao Y.-Y."/>
            <person name="Qi Y."/>
            <person name="Fu T."/>
            <person name="Tang G."/>
            <person name="Zhang D."/>
            <person name="Sun W.-H."/>
            <person name="Liu D.-K."/>
            <person name="Li Y."/>
            <person name="Chen G.-Z."/>
            <person name="Liu X.-D."/>
            <person name="Liao X.-Y."/>
            <person name="Jiang Y.-T."/>
            <person name="Yu X."/>
            <person name="Hao Y."/>
            <person name="Huang J."/>
            <person name="Zhao X.-W."/>
            <person name="Ke S."/>
            <person name="Chen Y.-Y."/>
            <person name="Wu W.-L."/>
            <person name="Hsu J.-L."/>
            <person name="Lin Y.-F."/>
            <person name="Huang M.-D."/>
            <person name="Li C.-Y."/>
            <person name="Huang L."/>
            <person name="Wang Z.-W."/>
            <person name="Zhao X."/>
            <person name="Zhong W.-Y."/>
            <person name="Peng D.-H."/>
            <person name="Ahmad S."/>
            <person name="Lan S."/>
            <person name="Zhang J.-S."/>
            <person name="Tsai W.-C."/>
            <person name="Van De Peer Y."/>
            <person name="Liu Z.-J."/>
        </authorList>
    </citation>
    <scope>NUCLEOTIDE SEQUENCE</scope>
    <source>
        <strain evidence="1">SCP</strain>
        <tissue evidence="1">Leaves</tissue>
    </source>
</reference>
<dbReference type="InterPro" id="IPR043502">
    <property type="entry name" value="DNA/RNA_pol_sf"/>
</dbReference>
<gene>
    <name evidence="1" type="ORF">QJS04_geneDACA014993</name>
</gene>
<accession>A0AAV9AMI1</accession>
<dbReference type="AlphaFoldDB" id="A0AAV9AMI1"/>
<dbReference type="SUPFAM" id="SSF56672">
    <property type="entry name" value="DNA/RNA polymerases"/>
    <property type="match status" value="1"/>
</dbReference>
<evidence type="ECO:0000313" key="2">
    <source>
        <dbReference type="Proteomes" id="UP001179952"/>
    </source>
</evidence>
<sequence>MPGLDLSLVEHRLILEPNVKPIKQKLRCLNPKAALKIKDKVDKLHQAKFIRVVLYPKWVANIVPVSKKDGSEDDYMDDTFEESNYLEDIHDSCEMETSLPKEVIDLADQQNVDEIVACAEQSIPSVGMCFHSESEVRLFYNNFAHKVGFGIAKIHGKKDENGRQRKIDPMSKRVLDINDQAGIRASKSFNSLVIKAGGYDCISYEEKDARNYLSRSRLARLGGGDAQGAFAQVFPESRHRLCLWHIMKKLPEKLGSFKNYDEIKKQMKSIVYESLTPGDFDTNSQQMIKEYGMSENVWLSSLSNDHSRWVPIYVKETF</sequence>
<comment type="caution">
    <text evidence="1">The sequence shown here is derived from an EMBL/GenBank/DDBJ whole genome shotgun (WGS) entry which is preliminary data.</text>
</comment>
<organism evidence="1 2">
    <name type="scientific">Acorus gramineus</name>
    <name type="common">Dwarf sweet flag</name>
    <dbReference type="NCBI Taxonomy" id="55184"/>
    <lineage>
        <taxon>Eukaryota</taxon>
        <taxon>Viridiplantae</taxon>
        <taxon>Streptophyta</taxon>
        <taxon>Embryophyta</taxon>
        <taxon>Tracheophyta</taxon>
        <taxon>Spermatophyta</taxon>
        <taxon>Magnoliopsida</taxon>
        <taxon>Liliopsida</taxon>
        <taxon>Acoraceae</taxon>
        <taxon>Acorus</taxon>
    </lineage>
</organism>
<dbReference type="Proteomes" id="UP001179952">
    <property type="component" value="Unassembled WGS sequence"/>
</dbReference>
<protein>
    <recommendedName>
        <fullName evidence="3">Protein FAR1-RELATED SEQUENCE</fullName>
    </recommendedName>
</protein>
<dbReference type="EMBL" id="JAUJYN010000008">
    <property type="protein sequence ID" value="KAK1265292.1"/>
    <property type="molecule type" value="Genomic_DNA"/>
</dbReference>
<evidence type="ECO:0000313" key="1">
    <source>
        <dbReference type="EMBL" id="KAK1265292.1"/>
    </source>
</evidence>
<evidence type="ECO:0008006" key="3">
    <source>
        <dbReference type="Google" id="ProtNLM"/>
    </source>
</evidence>
<name>A0AAV9AMI1_ACOGR</name>
<keyword evidence="2" id="KW-1185">Reference proteome</keyword>
<dbReference type="PANTHER" id="PTHR47718">
    <property type="entry name" value="OS01G0519700 PROTEIN"/>
    <property type="match status" value="1"/>
</dbReference>